<dbReference type="AlphaFoldDB" id="A0A0V8JPQ1"/>
<gene>
    <name evidence="1" type="ORF">AS180_05250</name>
</gene>
<proteinExistence type="predicted"/>
<organism evidence="1 2">
    <name type="scientific">Priestia veravalensis</name>
    <dbReference type="NCBI Taxonomy" id="1414648"/>
    <lineage>
        <taxon>Bacteria</taxon>
        <taxon>Bacillati</taxon>
        <taxon>Bacillota</taxon>
        <taxon>Bacilli</taxon>
        <taxon>Bacillales</taxon>
        <taxon>Bacillaceae</taxon>
        <taxon>Priestia</taxon>
    </lineage>
</organism>
<reference evidence="1 2" key="1">
    <citation type="submission" date="2015-11" db="EMBL/GenBank/DDBJ databases">
        <title>Bacillus caseinolyticus sp nov.</title>
        <authorList>
            <person name="Dastager S.G."/>
            <person name="Mawlankar R."/>
        </authorList>
    </citation>
    <scope>NUCLEOTIDE SEQUENCE [LARGE SCALE GENOMIC DNA]</scope>
    <source>
        <strain evidence="1 2">SGD-V-76</strain>
    </source>
</reference>
<dbReference type="InterPro" id="IPR006490">
    <property type="entry name" value="Maj_tail_phi13"/>
</dbReference>
<dbReference type="Proteomes" id="UP000053681">
    <property type="component" value="Unassembled WGS sequence"/>
</dbReference>
<evidence type="ECO:0008006" key="3">
    <source>
        <dbReference type="Google" id="ProtNLM"/>
    </source>
</evidence>
<keyword evidence="2" id="KW-1185">Reference proteome</keyword>
<comment type="caution">
    <text evidence="1">The sequence shown here is derived from an EMBL/GenBank/DDBJ whole genome shotgun (WGS) entry which is preliminary data.</text>
</comment>
<dbReference type="RefSeq" id="WP_062686516.1">
    <property type="nucleotide sequence ID" value="NZ_KQ758633.1"/>
</dbReference>
<dbReference type="InterPro" id="IPR006724">
    <property type="entry name" value="Phage_TTP"/>
</dbReference>
<accession>A0A0V8JPQ1</accession>
<name>A0A0V8JPQ1_9BACI</name>
<protein>
    <recommendedName>
        <fullName evidence="3">Phage tail protein</fullName>
    </recommendedName>
</protein>
<evidence type="ECO:0000313" key="2">
    <source>
        <dbReference type="Proteomes" id="UP000053681"/>
    </source>
</evidence>
<evidence type="ECO:0000313" key="1">
    <source>
        <dbReference type="EMBL" id="KSU88908.1"/>
    </source>
</evidence>
<sequence>MVTKKNYKSFTGLTEFHYGVLNADETGIVETSPERIEFAQEISVDTPQEITRASGDNKTAELAVANGPISVVTSFHKVPMEDKTKILGLKTVGSGVAYTPNMTPPYVACAFARTAEDGGTEWLGFAKGLFTMSSISGKSKEDGSIEFSKDEVNGEFMPRKVDGIEDEDEGTMFVFYDAKGSTTNRDFLFNLIFGKPHPDATPEV</sequence>
<dbReference type="Pfam" id="PF04630">
    <property type="entry name" value="Phage_TTP_1"/>
    <property type="match status" value="1"/>
</dbReference>
<dbReference type="EMBL" id="LNQP01000013">
    <property type="protein sequence ID" value="KSU88908.1"/>
    <property type="molecule type" value="Genomic_DNA"/>
</dbReference>
<dbReference type="NCBIfam" id="TIGR01603">
    <property type="entry name" value="maj_tail_phi13"/>
    <property type="match status" value="1"/>
</dbReference>